<dbReference type="PANTHER" id="PTHR21324:SF2">
    <property type="entry name" value="EG:22E5.9 PROTEIN"/>
    <property type="match status" value="1"/>
</dbReference>
<evidence type="ECO:0000256" key="5">
    <source>
        <dbReference type="ARBA" id="ARBA00023136"/>
    </source>
</evidence>
<feature type="transmembrane region" description="Helical" evidence="6">
    <location>
        <begin position="21"/>
        <end position="43"/>
    </location>
</feature>
<feature type="transmembrane region" description="Helical" evidence="6">
    <location>
        <begin position="245"/>
        <end position="267"/>
    </location>
</feature>
<feature type="transmembrane region" description="Helical" evidence="6">
    <location>
        <begin position="197"/>
        <end position="220"/>
    </location>
</feature>
<feature type="transmembrane region" description="Helical" evidence="6">
    <location>
        <begin position="163"/>
        <end position="185"/>
    </location>
</feature>
<evidence type="ECO:0000259" key="7">
    <source>
        <dbReference type="Pfam" id="PF10277"/>
    </source>
</evidence>
<evidence type="ECO:0000256" key="2">
    <source>
        <dbReference type="ARBA" id="ARBA00006565"/>
    </source>
</evidence>
<keyword evidence="4 6" id="KW-1133">Transmembrane helix</keyword>
<protein>
    <submittedName>
        <fullName evidence="8">Photoreceptor cell maintenance</fullName>
    </submittedName>
</protein>
<comment type="subcellular location">
    <subcellularLocation>
        <location evidence="1">Endomembrane system</location>
        <topology evidence="1">Multi-pass membrane protein</topology>
    </subcellularLocation>
</comment>
<keyword evidence="9" id="KW-1185">Reference proteome</keyword>
<dbReference type="PANTHER" id="PTHR21324">
    <property type="entry name" value="FASTING-INDUCIBLE INTEGRAL MEMBRANE PROTEIN TM6P1-RELATED"/>
    <property type="match status" value="1"/>
</dbReference>
<keyword evidence="5 6" id="KW-0472">Membrane</keyword>
<evidence type="ECO:0000256" key="6">
    <source>
        <dbReference type="SAM" id="Phobius"/>
    </source>
</evidence>
<evidence type="ECO:0000256" key="3">
    <source>
        <dbReference type="ARBA" id="ARBA00022692"/>
    </source>
</evidence>
<gene>
    <name evidence="8" type="primary">DRAM2_7</name>
    <name evidence="8" type="ORF">DERP_009208</name>
</gene>
<name>A0ABQ8JQU1_DERPT</name>
<comment type="similarity">
    <text evidence="2">Belongs to the DRAM/TMEM150 family.</text>
</comment>
<keyword evidence="3 6" id="KW-0812">Transmembrane</keyword>
<dbReference type="EMBL" id="NJHN03000024">
    <property type="protein sequence ID" value="KAH9424984.1"/>
    <property type="molecule type" value="Genomic_DNA"/>
</dbReference>
<feature type="transmembrane region" description="Helical" evidence="6">
    <location>
        <begin position="132"/>
        <end position="151"/>
    </location>
</feature>
<evidence type="ECO:0000313" key="9">
    <source>
        <dbReference type="Proteomes" id="UP000887458"/>
    </source>
</evidence>
<feature type="transmembrane region" description="Helical" evidence="6">
    <location>
        <begin position="69"/>
        <end position="90"/>
    </location>
</feature>
<sequence>MNHQQSKLRFDQKLLLILVKNVWILPAIMSAIIIAGCFVPYIISVHYERVYPILPYISDAGAQLPAAPYFSQILDFGGVIVIIVFWLRFVQINYYLTVMIAEPSESIDMEKQSKTTTTENKKLIKRLHLRNMIALIFGVIGGFGIISVGNFRDTENLTLHNTSVIVMVAAFSVLMIENIIIAYHLNQKFHIESCPITWIILKIITFIFIINLLISLIILFRKNHKALLDSDKRANWQPNMDGYPIHLSCTISEYIFFITYSLIFLIFAKRFYQFKQWDKTFFKYLLN</sequence>
<evidence type="ECO:0000256" key="4">
    <source>
        <dbReference type="ARBA" id="ARBA00022989"/>
    </source>
</evidence>
<comment type="caution">
    <text evidence="8">The sequence shown here is derived from an EMBL/GenBank/DDBJ whole genome shotgun (WGS) entry which is preliminary data.</text>
</comment>
<dbReference type="InterPro" id="IPR019402">
    <property type="entry name" value="CWH43_N"/>
</dbReference>
<evidence type="ECO:0000313" key="8">
    <source>
        <dbReference type="EMBL" id="KAH9424984.1"/>
    </source>
</evidence>
<feature type="domain" description="CWH43-like N-terminal" evidence="7">
    <location>
        <begin position="22"/>
        <end position="272"/>
    </location>
</feature>
<evidence type="ECO:0000256" key="1">
    <source>
        <dbReference type="ARBA" id="ARBA00004127"/>
    </source>
</evidence>
<dbReference type="InterPro" id="IPR050911">
    <property type="entry name" value="DRAM/TMEM150_Autophagy_Mod"/>
</dbReference>
<dbReference type="Pfam" id="PF10277">
    <property type="entry name" value="Frag1"/>
    <property type="match status" value="1"/>
</dbReference>
<reference evidence="8 9" key="2">
    <citation type="journal article" date="2022" name="Mol. Biol. Evol.">
        <title>Comparative Genomics Reveals Insights into the Divergent Evolution of Astigmatic Mites and Household Pest Adaptations.</title>
        <authorList>
            <person name="Xiong Q."/>
            <person name="Wan A.T."/>
            <person name="Liu X."/>
            <person name="Fung C.S."/>
            <person name="Xiao X."/>
            <person name="Malainual N."/>
            <person name="Hou J."/>
            <person name="Wang L."/>
            <person name="Wang M."/>
            <person name="Yang K.Y."/>
            <person name="Cui Y."/>
            <person name="Leung E.L."/>
            <person name="Nong W."/>
            <person name="Shin S.K."/>
            <person name="Au S.W."/>
            <person name="Jeong K.Y."/>
            <person name="Chew F.T."/>
            <person name="Hui J.H."/>
            <person name="Leung T.F."/>
            <person name="Tungtrongchitr A."/>
            <person name="Zhong N."/>
            <person name="Liu Z."/>
            <person name="Tsui S.K."/>
        </authorList>
    </citation>
    <scope>NUCLEOTIDE SEQUENCE [LARGE SCALE GENOMIC DNA]</scope>
    <source>
        <strain evidence="8">Derp</strain>
    </source>
</reference>
<organism evidence="8 9">
    <name type="scientific">Dermatophagoides pteronyssinus</name>
    <name type="common">European house dust mite</name>
    <dbReference type="NCBI Taxonomy" id="6956"/>
    <lineage>
        <taxon>Eukaryota</taxon>
        <taxon>Metazoa</taxon>
        <taxon>Ecdysozoa</taxon>
        <taxon>Arthropoda</taxon>
        <taxon>Chelicerata</taxon>
        <taxon>Arachnida</taxon>
        <taxon>Acari</taxon>
        <taxon>Acariformes</taxon>
        <taxon>Sarcoptiformes</taxon>
        <taxon>Astigmata</taxon>
        <taxon>Psoroptidia</taxon>
        <taxon>Analgoidea</taxon>
        <taxon>Pyroglyphidae</taxon>
        <taxon>Dermatophagoidinae</taxon>
        <taxon>Dermatophagoides</taxon>
    </lineage>
</organism>
<accession>A0ABQ8JQU1</accession>
<reference evidence="8 9" key="1">
    <citation type="journal article" date="2018" name="J. Allergy Clin. Immunol.">
        <title>High-quality assembly of Dermatophagoides pteronyssinus genome and transcriptome reveals a wide range of novel allergens.</title>
        <authorList>
            <person name="Liu X.Y."/>
            <person name="Yang K.Y."/>
            <person name="Wang M.Q."/>
            <person name="Kwok J.S."/>
            <person name="Zeng X."/>
            <person name="Yang Z."/>
            <person name="Xiao X.J."/>
            <person name="Lau C.P."/>
            <person name="Li Y."/>
            <person name="Huang Z.M."/>
            <person name="Ba J.G."/>
            <person name="Yim A.K."/>
            <person name="Ouyang C.Y."/>
            <person name="Ngai S.M."/>
            <person name="Chan T.F."/>
            <person name="Leung E.L."/>
            <person name="Liu L."/>
            <person name="Liu Z.G."/>
            <person name="Tsui S.K."/>
        </authorList>
    </citation>
    <scope>NUCLEOTIDE SEQUENCE [LARGE SCALE GENOMIC DNA]</scope>
    <source>
        <strain evidence="8">Derp</strain>
    </source>
</reference>
<dbReference type="Proteomes" id="UP000887458">
    <property type="component" value="Unassembled WGS sequence"/>
</dbReference>
<proteinExistence type="inferred from homology"/>